<sequence length="167" mass="18821">MGESLTTIRRHDREITDKNWIIALLDRAGYGVLATCKDGQPFTVARNFAYDPEKHAIYFHGARKGRTFEDIGEGTLANLNVSEMGEWILAERAMNFGVMYKGVVVFGRLSIVEDNAEAKHGLQLLMDKHFPELRPDVDYEATTDTDLKVTAVLKLDIDSWSGKEKKS</sequence>
<dbReference type="InterPro" id="IPR012349">
    <property type="entry name" value="Split_barrel_FMN-bd"/>
</dbReference>
<dbReference type="InterPro" id="IPR024747">
    <property type="entry name" value="Pyridox_Oxase-rel"/>
</dbReference>
<dbReference type="SUPFAM" id="SSF50475">
    <property type="entry name" value="FMN-binding split barrel"/>
    <property type="match status" value="1"/>
</dbReference>
<gene>
    <name evidence="1" type="ORF">H8E29_03085</name>
</gene>
<dbReference type="PANTHER" id="PTHR34071:SF2">
    <property type="entry name" value="FLAVIN-NUCLEOTIDE-BINDING PROTEIN"/>
    <property type="match status" value="1"/>
</dbReference>
<dbReference type="PANTHER" id="PTHR34071">
    <property type="entry name" value="5-NITROIMIDAZOLE ANTIBIOTICS RESISTANCE PROTEIN, NIMA-FAMILY-RELATED PROTEIN-RELATED"/>
    <property type="match status" value="1"/>
</dbReference>
<protein>
    <submittedName>
        <fullName evidence="1">Pyridoxamine 5'-phosphate oxidase family protein</fullName>
    </submittedName>
</protein>
<organism evidence="1 2">
    <name type="scientific">Candidatus Desulfolinea nitratireducens</name>
    <dbReference type="NCBI Taxonomy" id="2841698"/>
    <lineage>
        <taxon>Bacteria</taxon>
        <taxon>Bacillati</taxon>
        <taxon>Chloroflexota</taxon>
        <taxon>Anaerolineae</taxon>
        <taxon>Anaerolineales</taxon>
        <taxon>Anaerolineales incertae sedis</taxon>
        <taxon>Candidatus Desulfolinea</taxon>
    </lineage>
</organism>
<name>A0A8J6TDR4_9CHLR</name>
<dbReference type="Pfam" id="PF12900">
    <property type="entry name" value="Pyridox_ox_2"/>
    <property type="match status" value="1"/>
</dbReference>
<dbReference type="AlphaFoldDB" id="A0A8J6TDR4"/>
<reference evidence="1 2" key="1">
    <citation type="submission" date="2020-08" db="EMBL/GenBank/DDBJ databases">
        <title>Bridging the membrane lipid divide: bacteria of the FCB group superphylum have the potential to synthesize archaeal ether lipids.</title>
        <authorList>
            <person name="Villanueva L."/>
            <person name="Von Meijenfeldt F.A.B."/>
            <person name="Westbye A.B."/>
            <person name="Yadav S."/>
            <person name="Hopmans E.C."/>
            <person name="Dutilh B.E."/>
            <person name="Sinninghe Damste J.S."/>
        </authorList>
    </citation>
    <scope>NUCLEOTIDE SEQUENCE [LARGE SCALE GENOMIC DNA]</scope>
    <source>
        <strain evidence="1">NIOZ-UU36</strain>
    </source>
</reference>
<comment type="caution">
    <text evidence="1">The sequence shown here is derived from an EMBL/GenBank/DDBJ whole genome shotgun (WGS) entry which is preliminary data.</text>
</comment>
<evidence type="ECO:0000313" key="1">
    <source>
        <dbReference type="EMBL" id="MBC8334226.1"/>
    </source>
</evidence>
<dbReference type="EMBL" id="JACNJN010000055">
    <property type="protein sequence ID" value="MBC8334226.1"/>
    <property type="molecule type" value="Genomic_DNA"/>
</dbReference>
<evidence type="ECO:0000313" key="2">
    <source>
        <dbReference type="Proteomes" id="UP000614469"/>
    </source>
</evidence>
<dbReference type="Gene3D" id="2.30.110.10">
    <property type="entry name" value="Electron Transport, Fmn-binding Protein, Chain A"/>
    <property type="match status" value="1"/>
</dbReference>
<proteinExistence type="predicted"/>
<dbReference type="Proteomes" id="UP000614469">
    <property type="component" value="Unassembled WGS sequence"/>
</dbReference>
<accession>A0A8J6TDR4</accession>